<dbReference type="InterPro" id="IPR052343">
    <property type="entry name" value="Retrotransposon-Effector_Assoc"/>
</dbReference>
<accession>A0AAF0U0K8</accession>
<dbReference type="CDD" id="cd01650">
    <property type="entry name" value="RT_nLTR_like"/>
    <property type="match status" value="1"/>
</dbReference>
<feature type="domain" description="Reverse transcriptase" evidence="1">
    <location>
        <begin position="409"/>
        <end position="689"/>
    </location>
</feature>
<name>A0AAF0U0K8_SOLVR</name>
<dbReference type="AlphaFoldDB" id="A0AAF0U0K8"/>
<sequence>MWDARAWMGEVLEIGSYTITCKFESQTQNFSCHISGVYAPNCYKEMRLVWEELSSVRGLMEGPWAMCGDFNVSRYISEKKNCNRRTKGIREFSDFIEDMELVDLHLEDAAYTWFKGDQQEAASRIDRIMISKEWDDTFNNLKQIPLQRLGSDHIPIALITGCWERNKSYFKFENWWLQSEGFVDRVREWWSSFSYTGRPDYVLACKLKALKLKLKEWKQEEGGNLGSQRKRLLEQLAELDTERENRTLTVEEMRKKAAVLLEYEELVKKEEVSWRQKSRVLWLKEGDKNTKFFHKMANAHRRYNNIDQLMIQGEVTQEKGRIEGEIIAYYKNLYRETHQWRPSYNNVECPMLTEGEKMSLQGRFEENEVLNCLKLCAADKAPGPDGYTMGFFIKCWDVLKKDIMDTFQNFYEQEVFEKSFNATFIALIPKKKGANELRDYRLISLIGSIYKILSKVLTERLKVVIDRLVDSQQMAFIKGRQIMDAVLIANEAVDSRIKQKKPGILCKLDIEKAYDHVNWKYLLKILEMMGFGQKWLNWISFCISTVSFSVLINGSPAGFFQTQRGLRQGDPLSPFLFLITMEGLNNMLKTANMRGWVKGFDVARENTESLEVTHLQYADDTLIFCGAEEDQLKYLRVILVLFEGVSGLHINWTKSSMYTINEVNNIDLLASILGGEVGTLPTTYLGMPLGAKSKSLEIWNGVIEKCEKKLARWKTQYLSRGGRLTLINSVLDALPTYMLSLFLIPPWITKRLDSIRRKFLCKETKRIEAFI</sequence>
<dbReference type="InterPro" id="IPR043502">
    <property type="entry name" value="DNA/RNA_pol_sf"/>
</dbReference>
<evidence type="ECO:0000259" key="1">
    <source>
        <dbReference type="PROSITE" id="PS50878"/>
    </source>
</evidence>
<protein>
    <recommendedName>
        <fullName evidence="1">Reverse transcriptase domain-containing protein</fullName>
    </recommendedName>
</protein>
<dbReference type="Pfam" id="PF00078">
    <property type="entry name" value="RVT_1"/>
    <property type="match status" value="1"/>
</dbReference>
<dbReference type="SUPFAM" id="SSF56672">
    <property type="entry name" value="DNA/RNA polymerases"/>
    <property type="match status" value="1"/>
</dbReference>
<dbReference type="PANTHER" id="PTHR46890:SF50">
    <property type="entry name" value="RNA-DIRECTED DNA POLYMERASE, EUKARYOTA, REVERSE TRANSCRIPTASE ZINC-BINDING DOMAIN PROTEIN-RELATED"/>
    <property type="match status" value="1"/>
</dbReference>
<organism evidence="2 3">
    <name type="scientific">Solanum verrucosum</name>
    <dbReference type="NCBI Taxonomy" id="315347"/>
    <lineage>
        <taxon>Eukaryota</taxon>
        <taxon>Viridiplantae</taxon>
        <taxon>Streptophyta</taxon>
        <taxon>Embryophyta</taxon>
        <taxon>Tracheophyta</taxon>
        <taxon>Spermatophyta</taxon>
        <taxon>Magnoliopsida</taxon>
        <taxon>eudicotyledons</taxon>
        <taxon>Gunneridae</taxon>
        <taxon>Pentapetalae</taxon>
        <taxon>asterids</taxon>
        <taxon>lamiids</taxon>
        <taxon>Solanales</taxon>
        <taxon>Solanaceae</taxon>
        <taxon>Solanoideae</taxon>
        <taxon>Solaneae</taxon>
        <taxon>Solanum</taxon>
    </lineage>
</organism>
<dbReference type="Gene3D" id="3.60.10.10">
    <property type="entry name" value="Endonuclease/exonuclease/phosphatase"/>
    <property type="match status" value="1"/>
</dbReference>
<evidence type="ECO:0000313" key="3">
    <source>
        <dbReference type="Proteomes" id="UP001234989"/>
    </source>
</evidence>
<dbReference type="PANTHER" id="PTHR46890">
    <property type="entry name" value="NON-LTR RETROLELEMENT REVERSE TRANSCRIPTASE-LIKE PROTEIN-RELATED"/>
    <property type="match status" value="1"/>
</dbReference>
<dbReference type="Proteomes" id="UP001234989">
    <property type="component" value="Chromosome 6"/>
</dbReference>
<evidence type="ECO:0000313" key="2">
    <source>
        <dbReference type="EMBL" id="WMV35183.1"/>
    </source>
</evidence>
<dbReference type="EMBL" id="CP133617">
    <property type="protein sequence ID" value="WMV35183.1"/>
    <property type="molecule type" value="Genomic_DNA"/>
</dbReference>
<dbReference type="InterPro" id="IPR000477">
    <property type="entry name" value="RT_dom"/>
</dbReference>
<dbReference type="InterPro" id="IPR036691">
    <property type="entry name" value="Endo/exonu/phosph_ase_sf"/>
</dbReference>
<proteinExistence type="predicted"/>
<dbReference type="SUPFAM" id="SSF56219">
    <property type="entry name" value="DNase I-like"/>
    <property type="match status" value="1"/>
</dbReference>
<reference evidence="2" key="1">
    <citation type="submission" date="2023-08" db="EMBL/GenBank/DDBJ databases">
        <title>A de novo genome assembly of Solanum verrucosum Schlechtendal, a Mexican diploid species geographically isolated from the other diploid A-genome species in potato relatives.</title>
        <authorList>
            <person name="Hosaka K."/>
        </authorList>
    </citation>
    <scope>NUCLEOTIDE SEQUENCE</scope>
    <source>
        <tissue evidence="2">Young leaves</tissue>
    </source>
</reference>
<keyword evidence="3" id="KW-1185">Reference proteome</keyword>
<dbReference type="PROSITE" id="PS50878">
    <property type="entry name" value="RT_POL"/>
    <property type="match status" value="1"/>
</dbReference>
<gene>
    <name evidence="2" type="ORF">MTR67_028568</name>
</gene>